<organism evidence="1 2">
    <name type="scientific">Lactuca sativa</name>
    <name type="common">Garden lettuce</name>
    <dbReference type="NCBI Taxonomy" id="4236"/>
    <lineage>
        <taxon>Eukaryota</taxon>
        <taxon>Viridiplantae</taxon>
        <taxon>Streptophyta</taxon>
        <taxon>Embryophyta</taxon>
        <taxon>Tracheophyta</taxon>
        <taxon>Spermatophyta</taxon>
        <taxon>Magnoliopsida</taxon>
        <taxon>eudicotyledons</taxon>
        <taxon>Gunneridae</taxon>
        <taxon>Pentapetalae</taxon>
        <taxon>asterids</taxon>
        <taxon>campanulids</taxon>
        <taxon>Asterales</taxon>
        <taxon>Asteraceae</taxon>
        <taxon>Cichorioideae</taxon>
        <taxon>Cichorieae</taxon>
        <taxon>Lactucinae</taxon>
        <taxon>Lactuca</taxon>
    </lineage>
</organism>
<reference evidence="1 2" key="1">
    <citation type="journal article" date="2017" name="Nat. Commun.">
        <title>Genome assembly with in vitro proximity ligation data and whole-genome triplication in lettuce.</title>
        <authorList>
            <person name="Reyes-Chin-Wo S."/>
            <person name="Wang Z."/>
            <person name="Yang X."/>
            <person name="Kozik A."/>
            <person name="Arikit S."/>
            <person name="Song C."/>
            <person name="Xia L."/>
            <person name="Froenicke L."/>
            <person name="Lavelle D.O."/>
            <person name="Truco M.J."/>
            <person name="Xia R."/>
            <person name="Zhu S."/>
            <person name="Xu C."/>
            <person name="Xu H."/>
            <person name="Xu X."/>
            <person name="Cox K."/>
            <person name="Korf I."/>
            <person name="Meyers B.C."/>
            <person name="Michelmore R.W."/>
        </authorList>
    </citation>
    <scope>NUCLEOTIDE SEQUENCE [LARGE SCALE GENOMIC DNA]</scope>
    <source>
        <strain evidence="2">cv. Salinas</strain>
        <tissue evidence="1">Seedlings</tissue>
    </source>
</reference>
<proteinExistence type="predicted"/>
<evidence type="ECO:0000313" key="2">
    <source>
        <dbReference type="Proteomes" id="UP000235145"/>
    </source>
</evidence>
<dbReference type="EMBL" id="NBSK02000004">
    <property type="protein sequence ID" value="KAJ0211456.1"/>
    <property type="molecule type" value="Genomic_DNA"/>
</dbReference>
<sequence>MKCEREETFNTDNEIFNIDIFNYLKDFEKSGVINKGCNASFISLIPNKSDPLFIKDYRLIYLIGSYVEGGGILDGLLVINNLYSWAKKVKKRYLLILRRNLISQLDLFGFDHGKMEFGINGGIG</sequence>
<dbReference type="AlphaFoldDB" id="A0A9R1VRZ7"/>
<comment type="caution">
    <text evidence="1">The sequence shown here is derived from an EMBL/GenBank/DDBJ whole genome shotgun (WGS) entry which is preliminary data.</text>
</comment>
<dbReference type="Proteomes" id="UP000235145">
    <property type="component" value="Unassembled WGS sequence"/>
</dbReference>
<name>A0A9R1VRZ7_LACSA</name>
<evidence type="ECO:0000313" key="1">
    <source>
        <dbReference type="EMBL" id="KAJ0211456.1"/>
    </source>
</evidence>
<accession>A0A9R1VRZ7</accession>
<gene>
    <name evidence="1" type="ORF">LSAT_V11C400189580</name>
</gene>
<keyword evidence="2" id="KW-1185">Reference proteome</keyword>
<protein>
    <submittedName>
        <fullName evidence="1">Uncharacterized protein</fullName>
    </submittedName>
</protein>